<name>A0A533I795_PARDE</name>
<dbReference type="SUPFAM" id="SSF52833">
    <property type="entry name" value="Thioredoxin-like"/>
    <property type="match status" value="1"/>
</dbReference>
<comment type="caution">
    <text evidence="2">The sequence shown here is derived from an EMBL/GenBank/DDBJ whole genome shotgun (WGS) entry which is preliminary data.</text>
</comment>
<reference evidence="2 3" key="1">
    <citation type="journal article" date="2017" name="Nat. Commun.">
        <title>In situ click chemistry generation of cyclooxygenase-2 inhibitors.</title>
        <authorList>
            <person name="Bhardwaj A."/>
            <person name="Kaur J."/>
            <person name="Wuest M."/>
            <person name="Wuest F."/>
        </authorList>
    </citation>
    <scope>NUCLEOTIDE SEQUENCE [LARGE SCALE GENOMIC DNA]</scope>
    <source>
        <strain evidence="2">S2_012_000_R3_94</strain>
    </source>
</reference>
<dbReference type="Proteomes" id="UP000315344">
    <property type="component" value="Unassembled WGS sequence"/>
</dbReference>
<evidence type="ECO:0000256" key="1">
    <source>
        <dbReference type="SAM" id="MobiDB-lite"/>
    </source>
</evidence>
<dbReference type="EMBL" id="VAFL01000004">
    <property type="protein sequence ID" value="TKW67459.1"/>
    <property type="molecule type" value="Genomic_DNA"/>
</dbReference>
<dbReference type="InterPro" id="IPR036249">
    <property type="entry name" value="Thioredoxin-like_sf"/>
</dbReference>
<dbReference type="InterPro" id="IPR010634">
    <property type="entry name" value="DUF1223"/>
</dbReference>
<sequence>MPHSESRFKWVTRGLYANVYRKHCCCTSATLCGDLPHNIPLIWENRTNVLPNLRKTRLAQAAKHMGTAIRNRTVNLAPASLLALAISLFPTVAAAFDGAPGPGARGRDMTPGAMRQGHKDHGDIMDDVDAVIDAVDESMGKSAPSANLSPPNEFVGSSGRKQHPVIEQGPRTPSPIVVELFTAQGCDTCPPAEDMLGDLQARPDVLVLSWHVDYWDYLGWTDSFARPEFSQRQKGYNLSRGARSLFTPQMIVAGEVPLDEPNPAALMTAVKHERAEGDHVAISRRDKDGRSEIELTPLTALPGEIAVQLIRYLPARTVDIAGGENVGRHLNMRNIVVGNEILARWDGRTPLRMTVTLGAGPSKDLPPDTRHAIIVQQMQGQRPGEIFATIRLD</sequence>
<dbReference type="Pfam" id="PF06764">
    <property type="entry name" value="DUF1223"/>
    <property type="match status" value="1"/>
</dbReference>
<feature type="region of interest" description="Disordered" evidence="1">
    <location>
        <begin position="140"/>
        <end position="172"/>
    </location>
</feature>
<dbReference type="AlphaFoldDB" id="A0A533I795"/>
<dbReference type="PANTHER" id="PTHR36057">
    <property type="match status" value="1"/>
</dbReference>
<protein>
    <submittedName>
        <fullName evidence="2">DUF1223 domain-containing protein</fullName>
    </submittedName>
</protein>
<feature type="region of interest" description="Disordered" evidence="1">
    <location>
        <begin position="103"/>
        <end position="122"/>
    </location>
</feature>
<gene>
    <name evidence="2" type="ORF">DI616_07395</name>
</gene>
<proteinExistence type="predicted"/>
<evidence type="ECO:0000313" key="3">
    <source>
        <dbReference type="Proteomes" id="UP000315344"/>
    </source>
</evidence>
<organism evidence="2 3">
    <name type="scientific">Paracoccus denitrificans</name>
    <dbReference type="NCBI Taxonomy" id="266"/>
    <lineage>
        <taxon>Bacteria</taxon>
        <taxon>Pseudomonadati</taxon>
        <taxon>Pseudomonadota</taxon>
        <taxon>Alphaproteobacteria</taxon>
        <taxon>Rhodobacterales</taxon>
        <taxon>Paracoccaceae</taxon>
        <taxon>Paracoccus</taxon>
    </lineage>
</organism>
<evidence type="ECO:0000313" key="2">
    <source>
        <dbReference type="EMBL" id="TKW67459.1"/>
    </source>
</evidence>
<accession>A0A533I795</accession>
<dbReference type="PANTHER" id="PTHR36057:SF1">
    <property type="entry name" value="LIPOPROTEIN LIPID ATTACHMENT SITE-LIKE PROTEIN, PUTATIVE (DUF1223)-RELATED"/>
    <property type="match status" value="1"/>
</dbReference>